<reference evidence="3" key="1">
    <citation type="journal article" date="2023" name="Commun. Biol.">
        <title>Genome analysis of Parmales, the sister group of diatoms, reveals the evolutionary specialization of diatoms from phago-mixotrophs to photoautotrophs.</title>
        <authorList>
            <person name="Ban H."/>
            <person name="Sato S."/>
            <person name="Yoshikawa S."/>
            <person name="Yamada K."/>
            <person name="Nakamura Y."/>
            <person name="Ichinomiya M."/>
            <person name="Sato N."/>
            <person name="Blanc-Mathieu R."/>
            <person name="Endo H."/>
            <person name="Kuwata A."/>
            <person name="Ogata H."/>
        </authorList>
    </citation>
    <scope>NUCLEOTIDE SEQUENCE [LARGE SCALE GENOMIC DNA]</scope>
    <source>
        <strain evidence="3">NIES 3700</strain>
    </source>
</reference>
<gene>
    <name evidence="2" type="ORF">TrLO_g8130</name>
</gene>
<dbReference type="EMBL" id="BRXW01000038">
    <property type="protein sequence ID" value="GMI01923.1"/>
    <property type="molecule type" value="Genomic_DNA"/>
</dbReference>
<protein>
    <submittedName>
        <fullName evidence="2">Uncharacterized protein</fullName>
    </submittedName>
</protein>
<name>A0A9W7C489_9STRA</name>
<feature type="compositionally biased region" description="Acidic residues" evidence="1">
    <location>
        <begin position="106"/>
        <end position="115"/>
    </location>
</feature>
<organism evidence="2 3">
    <name type="scientific">Triparma laevis f. longispina</name>
    <dbReference type="NCBI Taxonomy" id="1714387"/>
    <lineage>
        <taxon>Eukaryota</taxon>
        <taxon>Sar</taxon>
        <taxon>Stramenopiles</taxon>
        <taxon>Ochrophyta</taxon>
        <taxon>Bolidophyceae</taxon>
        <taxon>Parmales</taxon>
        <taxon>Triparmaceae</taxon>
        <taxon>Triparma</taxon>
    </lineage>
</organism>
<sequence>MYTPNFRRHFVEFVLGDTLMTLRLATKGWKAAADAFIDEGVRSGAMIVHDGKDISYEAERRELVTRAIIPLNITKVGDKACLYAIKLVVVDIPEGVERIVPPSIDVSEDKDDDPTSEVIAHLRSQQE</sequence>
<accession>A0A9W7C489</accession>
<keyword evidence="3" id="KW-1185">Reference proteome</keyword>
<comment type="caution">
    <text evidence="2">The sequence shown here is derived from an EMBL/GenBank/DDBJ whole genome shotgun (WGS) entry which is preliminary data.</text>
</comment>
<proteinExistence type="predicted"/>
<dbReference type="AlphaFoldDB" id="A0A9W7C489"/>
<evidence type="ECO:0000313" key="3">
    <source>
        <dbReference type="Proteomes" id="UP001165122"/>
    </source>
</evidence>
<evidence type="ECO:0000313" key="2">
    <source>
        <dbReference type="EMBL" id="GMI01923.1"/>
    </source>
</evidence>
<dbReference type="Proteomes" id="UP001165122">
    <property type="component" value="Unassembled WGS sequence"/>
</dbReference>
<evidence type="ECO:0000256" key="1">
    <source>
        <dbReference type="SAM" id="MobiDB-lite"/>
    </source>
</evidence>
<feature type="region of interest" description="Disordered" evidence="1">
    <location>
        <begin position="103"/>
        <end position="127"/>
    </location>
</feature>